<organism evidence="1 2">
    <name type="scientific">Syntrophaceticus schinkii</name>
    <dbReference type="NCBI Taxonomy" id="499207"/>
    <lineage>
        <taxon>Bacteria</taxon>
        <taxon>Bacillati</taxon>
        <taxon>Bacillota</taxon>
        <taxon>Clostridia</taxon>
        <taxon>Thermoanaerobacterales</taxon>
        <taxon>Thermoanaerobacterales Family III. Incertae Sedis</taxon>
        <taxon>Syntrophaceticus</taxon>
    </lineage>
</organism>
<gene>
    <name evidence="1" type="ORF">SSCH_2930002</name>
</gene>
<reference evidence="2" key="1">
    <citation type="submission" date="2015-01" db="EMBL/GenBank/DDBJ databases">
        <authorList>
            <person name="Manzoor Shahid"/>
            <person name="Zubair Saima"/>
        </authorList>
    </citation>
    <scope>NUCLEOTIDE SEQUENCE [LARGE SCALE GENOMIC DNA]</scope>
    <source>
        <strain evidence="2">Sp3</strain>
    </source>
</reference>
<protein>
    <submittedName>
        <fullName evidence="1">Uncharacterized protein</fullName>
    </submittedName>
</protein>
<proteinExistence type="predicted"/>
<evidence type="ECO:0000313" key="2">
    <source>
        <dbReference type="Proteomes" id="UP000046155"/>
    </source>
</evidence>
<name>A0A0B7ML16_9FIRM</name>
<sequence>MILLHGVEKIYGRGDNSVKALNEIDLEIRQGEWWASWVSVLENRHCLTLLDVLIGLL</sequence>
<dbReference type="RefSeq" id="WP_198142283.1">
    <property type="nucleotide sequence ID" value="NZ_CDRZ01000216.1"/>
</dbReference>
<evidence type="ECO:0000313" key="1">
    <source>
        <dbReference type="EMBL" id="CEO88888.1"/>
    </source>
</evidence>
<dbReference type="AlphaFoldDB" id="A0A0B7ML16"/>
<dbReference type="EMBL" id="CDRZ01000216">
    <property type="protein sequence ID" value="CEO88888.1"/>
    <property type="molecule type" value="Genomic_DNA"/>
</dbReference>
<dbReference type="Proteomes" id="UP000046155">
    <property type="component" value="Unassembled WGS sequence"/>
</dbReference>
<keyword evidence="2" id="KW-1185">Reference proteome</keyword>
<accession>A0A0B7ML16</accession>